<dbReference type="Proteomes" id="UP001500021">
    <property type="component" value="Unassembled WGS sequence"/>
</dbReference>
<feature type="transmembrane region" description="Helical" evidence="2">
    <location>
        <begin position="64"/>
        <end position="82"/>
    </location>
</feature>
<proteinExistence type="predicted"/>
<keyword evidence="2" id="KW-0812">Transmembrane</keyword>
<accession>A0ABN1LB81</accession>
<keyword evidence="1" id="KW-0175">Coiled coil</keyword>
<evidence type="ECO:0000256" key="1">
    <source>
        <dbReference type="SAM" id="Coils"/>
    </source>
</evidence>
<comment type="caution">
    <text evidence="3">The sequence shown here is derived from an EMBL/GenBank/DDBJ whole genome shotgun (WGS) entry which is preliminary data.</text>
</comment>
<gene>
    <name evidence="3" type="ORF">GCM10009111_33890</name>
</gene>
<sequence>MLKKKTLKSLLVFTENQHPAPSFILIYLFTWLAWHNQVISHFFGATGDFWSRIHIAFSSLEKNQYLVVLLLTCVIFILRLAYSFLRFKSAELLNASDDDYASDKEGKDFEKNEDIAQLMTTLTAVQKQLAAAKEREKKAISERNEQVKKVLAMQVALEEARADIAILSANRQSG</sequence>
<feature type="coiled-coil region" evidence="1">
    <location>
        <begin position="115"/>
        <end position="150"/>
    </location>
</feature>
<keyword evidence="2" id="KW-0472">Membrane</keyword>
<name>A0ABN1LB81_9GAMM</name>
<dbReference type="EMBL" id="BAAAFA010000015">
    <property type="protein sequence ID" value="GAA0823762.1"/>
    <property type="molecule type" value="Genomic_DNA"/>
</dbReference>
<organism evidence="3 4">
    <name type="scientific">Colwellia asteriadis</name>
    <dbReference type="NCBI Taxonomy" id="517723"/>
    <lineage>
        <taxon>Bacteria</taxon>
        <taxon>Pseudomonadati</taxon>
        <taxon>Pseudomonadota</taxon>
        <taxon>Gammaproteobacteria</taxon>
        <taxon>Alteromonadales</taxon>
        <taxon>Colwelliaceae</taxon>
        <taxon>Colwellia</taxon>
    </lineage>
</organism>
<keyword evidence="2" id="KW-1133">Transmembrane helix</keyword>
<feature type="transmembrane region" description="Helical" evidence="2">
    <location>
        <begin position="21"/>
        <end position="44"/>
    </location>
</feature>
<reference evidence="3 4" key="1">
    <citation type="journal article" date="2019" name="Int. J. Syst. Evol. Microbiol.">
        <title>The Global Catalogue of Microorganisms (GCM) 10K type strain sequencing project: providing services to taxonomists for standard genome sequencing and annotation.</title>
        <authorList>
            <consortium name="The Broad Institute Genomics Platform"/>
            <consortium name="The Broad Institute Genome Sequencing Center for Infectious Disease"/>
            <person name="Wu L."/>
            <person name="Ma J."/>
        </authorList>
    </citation>
    <scope>NUCLEOTIDE SEQUENCE [LARGE SCALE GENOMIC DNA]</scope>
    <source>
        <strain evidence="3 4">JCM 15608</strain>
    </source>
</reference>
<evidence type="ECO:0000313" key="4">
    <source>
        <dbReference type="Proteomes" id="UP001500021"/>
    </source>
</evidence>
<keyword evidence="4" id="KW-1185">Reference proteome</keyword>
<evidence type="ECO:0000256" key="2">
    <source>
        <dbReference type="SAM" id="Phobius"/>
    </source>
</evidence>
<evidence type="ECO:0000313" key="3">
    <source>
        <dbReference type="EMBL" id="GAA0823762.1"/>
    </source>
</evidence>
<protein>
    <submittedName>
        <fullName evidence="3">Uncharacterized protein</fullName>
    </submittedName>
</protein>
<dbReference type="RefSeq" id="WP_343818996.1">
    <property type="nucleotide sequence ID" value="NZ_BAAAFA010000015.1"/>
</dbReference>